<evidence type="ECO:0000313" key="1">
    <source>
        <dbReference type="EMBL" id="OWK43416.1"/>
    </source>
</evidence>
<proteinExistence type="predicted"/>
<gene>
    <name evidence="1" type="ORF">FRUB_03015</name>
</gene>
<name>A0A225E085_9BACT</name>
<keyword evidence="2" id="KW-1185">Reference proteome</keyword>
<organism evidence="1 2">
    <name type="scientific">Fimbriiglobus ruber</name>
    <dbReference type="NCBI Taxonomy" id="1908690"/>
    <lineage>
        <taxon>Bacteria</taxon>
        <taxon>Pseudomonadati</taxon>
        <taxon>Planctomycetota</taxon>
        <taxon>Planctomycetia</taxon>
        <taxon>Gemmatales</taxon>
        <taxon>Gemmataceae</taxon>
        <taxon>Fimbriiglobus</taxon>
    </lineage>
</organism>
<protein>
    <submittedName>
        <fullName evidence="1">Uncharacterized protein</fullName>
    </submittedName>
</protein>
<accession>A0A225E085</accession>
<dbReference type="EMBL" id="NIDE01000004">
    <property type="protein sequence ID" value="OWK43416.1"/>
    <property type="molecule type" value="Genomic_DNA"/>
</dbReference>
<evidence type="ECO:0000313" key="2">
    <source>
        <dbReference type="Proteomes" id="UP000214646"/>
    </source>
</evidence>
<dbReference type="AlphaFoldDB" id="A0A225E085"/>
<sequence length="47" mass="5480">MGFRDQYVRHANEPSPGKMCRVERLTRSRTWSTHGCRTSSYLVFSTS</sequence>
<dbReference type="Proteomes" id="UP000214646">
    <property type="component" value="Unassembled WGS sequence"/>
</dbReference>
<reference evidence="2" key="1">
    <citation type="submission" date="2017-06" db="EMBL/GenBank/DDBJ databases">
        <title>Genome analysis of Fimbriiglobus ruber SP5, the first member of the order Planctomycetales with confirmed chitinolytic capability.</title>
        <authorList>
            <person name="Ravin N.V."/>
            <person name="Rakitin A.L."/>
            <person name="Ivanova A.A."/>
            <person name="Beletsky A.V."/>
            <person name="Kulichevskaya I.S."/>
            <person name="Mardanov A.V."/>
            <person name="Dedysh S.N."/>
        </authorList>
    </citation>
    <scope>NUCLEOTIDE SEQUENCE [LARGE SCALE GENOMIC DNA]</scope>
    <source>
        <strain evidence="2">SP5</strain>
    </source>
</reference>
<comment type="caution">
    <text evidence="1">The sequence shown here is derived from an EMBL/GenBank/DDBJ whole genome shotgun (WGS) entry which is preliminary data.</text>
</comment>